<feature type="transmembrane region" description="Helical" evidence="1">
    <location>
        <begin position="21"/>
        <end position="39"/>
    </location>
</feature>
<proteinExistence type="predicted"/>
<evidence type="ECO:0000313" key="3">
    <source>
        <dbReference type="Proteomes" id="UP000253208"/>
    </source>
</evidence>
<evidence type="ECO:0000256" key="1">
    <source>
        <dbReference type="SAM" id="Phobius"/>
    </source>
</evidence>
<organism evidence="2 3">
    <name type="scientific">Blautia obeum</name>
    <dbReference type="NCBI Taxonomy" id="40520"/>
    <lineage>
        <taxon>Bacteria</taxon>
        <taxon>Bacillati</taxon>
        <taxon>Bacillota</taxon>
        <taxon>Clostridia</taxon>
        <taxon>Lachnospirales</taxon>
        <taxon>Lachnospiraceae</taxon>
        <taxon>Blautia</taxon>
    </lineage>
</organism>
<feature type="transmembrane region" description="Helical" evidence="1">
    <location>
        <begin position="45"/>
        <end position="63"/>
    </location>
</feature>
<reference evidence="2 3" key="1">
    <citation type="submission" date="2018-02" db="EMBL/GenBank/DDBJ databases">
        <title>Complete genome sequencing of Faecalibacterium prausnitzii strains isolated from the human gut.</title>
        <authorList>
            <person name="Fitzgerald B.C."/>
            <person name="Shkoporov A.N."/>
            <person name="Ross P.R."/>
            <person name="Hill C."/>
        </authorList>
    </citation>
    <scope>NUCLEOTIDE SEQUENCE [LARGE SCALE GENOMIC DNA]</scope>
    <source>
        <strain evidence="2 3">APC942/31-1</strain>
    </source>
</reference>
<name>A0A367FVX6_9FIRM</name>
<dbReference type="CDD" id="cd20335">
    <property type="entry name" value="BRcat_RBR"/>
    <property type="match status" value="1"/>
</dbReference>
<dbReference type="AlphaFoldDB" id="A0A367FVX6"/>
<keyword evidence="1" id="KW-0472">Membrane</keyword>
<evidence type="ECO:0008006" key="4">
    <source>
        <dbReference type="Google" id="ProtNLM"/>
    </source>
</evidence>
<sequence length="137" mass="16009">MRDKFNKFMQGRYGVDDLSRFTMGVALVLIILAMFANIFSRTVGSTLDILGVAAIVYAYIRIFSRNIQQRYAENQKFLQMTSKFRFRFNKEKDLMKQRKTHHIYSCPGCGQKIRIPKGKGKIEIECPKCHTKFVKRS</sequence>
<dbReference type="EMBL" id="PSQG01000032">
    <property type="protein sequence ID" value="RCH41871.1"/>
    <property type="molecule type" value="Genomic_DNA"/>
</dbReference>
<keyword evidence="1" id="KW-0812">Transmembrane</keyword>
<evidence type="ECO:0000313" key="2">
    <source>
        <dbReference type="EMBL" id="RCH41871.1"/>
    </source>
</evidence>
<dbReference type="Proteomes" id="UP000253208">
    <property type="component" value="Unassembled WGS sequence"/>
</dbReference>
<protein>
    <recommendedName>
        <fullName evidence="4">Zn-finger containing protein</fullName>
    </recommendedName>
</protein>
<comment type="caution">
    <text evidence="2">The sequence shown here is derived from an EMBL/GenBank/DDBJ whole genome shotgun (WGS) entry which is preliminary data.</text>
</comment>
<accession>A0A367FVX6</accession>
<dbReference type="RefSeq" id="WP_015525969.1">
    <property type="nucleotide sequence ID" value="NZ_PSQG01000032.1"/>
</dbReference>
<gene>
    <name evidence="2" type="ORF">C4886_16440</name>
</gene>
<keyword evidence="1" id="KW-1133">Transmembrane helix</keyword>